<dbReference type="Gene3D" id="3.30.190.20">
    <property type="match status" value="1"/>
</dbReference>
<keyword evidence="9" id="KW-0820">tRNA-binding</keyword>
<evidence type="ECO:0000256" key="10">
    <source>
        <dbReference type="RuleBase" id="RU000659"/>
    </source>
</evidence>
<dbReference type="Gene3D" id="3.40.50.790">
    <property type="match status" value="1"/>
</dbReference>
<dbReference type="PANTHER" id="PTHR36427">
    <property type="entry name" value="54S RIBOSOMAL PROTEIN L1, MITOCHONDRIAL"/>
    <property type="match status" value="1"/>
</dbReference>
<dbReference type="InterPro" id="IPR028364">
    <property type="entry name" value="Ribosomal_uL1/biogenesis"/>
</dbReference>
<dbReference type="HAMAP" id="MF_01318_B">
    <property type="entry name" value="Ribosomal_uL1_B"/>
    <property type="match status" value="1"/>
</dbReference>
<dbReference type="RefSeq" id="WP_252664161.1">
    <property type="nucleotide sequence ID" value="NZ_CP098611.1"/>
</dbReference>
<evidence type="ECO:0000256" key="5">
    <source>
        <dbReference type="ARBA" id="ARBA00022884"/>
    </source>
</evidence>
<evidence type="ECO:0000256" key="6">
    <source>
        <dbReference type="ARBA" id="ARBA00022980"/>
    </source>
</evidence>
<evidence type="ECO:0000256" key="8">
    <source>
        <dbReference type="ARBA" id="ARBA00035241"/>
    </source>
</evidence>
<keyword evidence="4 9" id="KW-0810">Translation regulation</keyword>
<dbReference type="InterPro" id="IPR023674">
    <property type="entry name" value="Ribosomal_uL1-like"/>
</dbReference>
<keyword evidence="6 9" id="KW-0689">Ribosomal protein</keyword>
<dbReference type="InterPro" id="IPR002143">
    <property type="entry name" value="Ribosomal_uL1"/>
</dbReference>
<dbReference type="Proteomes" id="UP001056708">
    <property type="component" value="Chromosome"/>
</dbReference>
<keyword evidence="7 9" id="KW-0687">Ribonucleoprotein</keyword>
<evidence type="ECO:0000256" key="1">
    <source>
        <dbReference type="ARBA" id="ARBA00010531"/>
    </source>
</evidence>
<comment type="subunit">
    <text evidence="9">Part of the 50S ribosomal subunit.</text>
</comment>
<evidence type="ECO:0000256" key="4">
    <source>
        <dbReference type="ARBA" id="ARBA00022845"/>
    </source>
</evidence>
<sequence>MTRKLSRRLRELQQKVEERPYEPTEALKLLKETATAKFPESAEAHIRLGIDPKYSDQQLRTTVALPKGTGQTIRVAVIARGEKVQEAANAGADLYGSEELIQEIQQGRLDFDLLIATPDMMPQVAKLGRVLGPKGLMPSPKGGSVTTDLEQAISEFKAGKLEFRADRTGIVHVMFGKADFSVEDLLINLKALQDCIERNRPSGAKGRYWRSIYVSSTMGPSVEVDINALRDLKMTDLMAA</sequence>
<comment type="function">
    <text evidence="9">Protein L1 is also a translational repressor protein, it controls the translation of the L11 operon by binding to its mRNA.</text>
</comment>
<evidence type="ECO:0000256" key="2">
    <source>
        <dbReference type="ARBA" id="ARBA00022491"/>
    </source>
</evidence>
<keyword evidence="12" id="KW-1185">Reference proteome</keyword>
<accession>A0ABY5AS89</accession>
<evidence type="ECO:0000313" key="12">
    <source>
        <dbReference type="Proteomes" id="UP001056708"/>
    </source>
</evidence>
<evidence type="ECO:0000256" key="9">
    <source>
        <dbReference type="HAMAP-Rule" id="MF_01318"/>
    </source>
</evidence>
<dbReference type="InterPro" id="IPR023673">
    <property type="entry name" value="Ribosomal_uL1_CS"/>
</dbReference>
<organism evidence="11 12">
    <name type="scientific">Phormidium yuhuli AB48</name>
    <dbReference type="NCBI Taxonomy" id="2940671"/>
    <lineage>
        <taxon>Bacteria</taxon>
        <taxon>Bacillati</taxon>
        <taxon>Cyanobacteriota</taxon>
        <taxon>Cyanophyceae</taxon>
        <taxon>Oscillatoriophycideae</taxon>
        <taxon>Oscillatoriales</taxon>
        <taxon>Oscillatoriaceae</taxon>
        <taxon>Phormidium</taxon>
        <taxon>Phormidium yuhuli</taxon>
    </lineage>
</organism>
<evidence type="ECO:0000313" key="11">
    <source>
        <dbReference type="EMBL" id="USR92085.1"/>
    </source>
</evidence>
<dbReference type="InterPro" id="IPR016095">
    <property type="entry name" value="Ribosomal_uL1_3-a/b-sand"/>
</dbReference>
<dbReference type="InterPro" id="IPR005878">
    <property type="entry name" value="Ribosom_uL1_bac-type"/>
</dbReference>
<dbReference type="PANTHER" id="PTHR36427:SF3">
    <property type="entry name" value="LARGE RIBOSOMAL SUBUNIT PROTEIN UL1M"/>
    <property type="match status" value="1"/>
</dbReference>
<dbReference type="PIRSF" id="PIRSF002155">
    <property type="entry name" value="Ribosomal_L1"/>
    <property type="match status" value="1"/>
</dbReference>
<dbReference type="NCBIfam" id="TIGR01169">
    <property type="entry name" value="rplA_bact"/>
    <property type="match status" value="1"/>
</dbReference>
<comment type="similarity">
    <text evidence="1 9 10">Belongs to the universal ribosomal protein uL1 family.</text>
</comment>
<name>A0ABY5AS89_9CYAN</name>
<dbReference type="EMBL" id="CP098611">
    <property type="protein sequence ID" value="USR92085.1"/>
    <property type="molecule type" value="Genomic_DNA"/>
</dbReference>
<comment type="function">
    <text evidence="9">Binds directly to 23S rRNA. The L1 stalk is quite mobile in the ribosome, and is involved in E site tRNA release.</text>
</comment>
<proteinExistence type="inferred from homology"/>
<evidence type="ECO:0000256" key="7">
    <source>
        <dbReference type="ARBA" id="ARBA00023274"/>
    </source>
</evidence>
<keyword evidence="2 9" id="KW-0678">Repressor</keyword>
<reference evidence="11" key="1">
    <citation type="submission" date="2022-06" db="EMBL/GenBank/DDBJ databases">
        <title>Genome sequence of Phormidium yuhuli AB48 isolated from an industrial photobioreactor environment.</title>
        <authorList>
            <person name="Qiu Y."/>
            <person name="Noonan A.J.C."/>
            <person name="Dofher K."/>
            <person name="Koch M."/>
            <person name="Kieft B."/>
            <person name="Lin X."/>
            <person name="Ziels R.M."/>
            <person name="Hallam S.J."/>
        </authorList>
    </citation>
    <scope>NUCLEOTIDE SEQUENCE</scope>
    <source>
        <strain evidence="11">AB48</strain>
    </source>
</reference>
<dbReference type="Pfam" id="PF00687">
    <property type="entry name" value="Ribosomal_L1"/>
    <property type="match status" value="1"/>
</dbReference>
<keyword evidence="3 9" id="KW-0699">rRNA-binding</keyword>
<dbReference type="SUPFAM" id="SSF56808">
    <property type="entry name" value="Ribosomal protein L1"/>
    <property type="match status" value="1"/>
</dbReference>
<protein>
    <recommendedName>
        <fullName evidence="8 9">Large ribosomal subunit protein uL1</fullName>
    </recommendedName>
</protein>
<dbReference type="GO" id="GO:0005840">
    <property type="term" value="C:ribosome"/>
    <property type="evidence" value="ECO:0007669"/>
    <property type="project" value="UniProtKB-KW"/>
</dbReference>
<evidence type="ECO:0000256" key="3">
    <source>
        <dbReference type="ARBA" id="ARBA00022730"/>
    </source>
</evidence>
<dbReference type="CDD" id="cd00403">
    <property type="entry name" value="Ribosomal_L1"/>
    <property type="match status" value="1"/>
</dbReference>
<keyword evidence="5 9" id="KW-0694">RNA-binding</keyword>
<dbReference type="PROSITE" id="PS01199">
    <property type="entry name" value="RIBOSOMAL_L1"/>
    <property type="match status" value="1"/>
</dbReference>
<gene>
    <name evidence="9 11" type="primary">rplA</name>
    <name evidence="9" type="synonym">rpl1</name>
    <name evidence="11" type="ORF">NEA10_05010</name>
</gene>